<dbReference type="AlphaFoldDB" id="A0A917R5R7"/>
<name>A0A917R5R7_9ACTN</name>
<feature type="compositionally biased region" description="Basic and acidic residues" evidence="1">
    <location>
        <begin position="100"/>
        <end position="112"/>
    </location>
</feature>
<sequence length="112" mass="12294">MLSMVMFAPNRPLLSQVFTYVTRHVAGGIAASAGTATATTAHATIPATIATIPRYRVLHRTTTLCLLKIGPRKTPEEEKGDDHHDSPIPHTCTWRTRSRSPHDRSPGRDQPS</sequence>
<proteinExistence type="predicted"/>
<comment type="caution">
    <text evidence="2">The sequence shown here is derived from an EMBL/GenBank/DDBJ whole genome shotgun (WGS) entry which is preliminary data.</text>
</comment>
<evidence type="ECO:0000313" key="3">
    <source>
        <dbReference type="Proteomes" id="UP000645217"/>
    </source>
</evidence>
<dbReference type="EMBL" id="BMNT01000020">
    <property type="protein sequence ID" value="GGK91723.1"/>
    <property type="molecule type" value="Genomic_DNA"/>
</dbReference>
<dbReference type="Proteomes" id="UP000645217">
    <property type="component" value="Unassembled WGS sequence"/>
</dbReference>
<feature type="region of interest" description="Disordered" evidence="1">
    <location>
        <begin position="69"/>
        <end position="112"/>
    </location>
</feature>
<keyword evidence="3" id="KW-1185">Reference proteome</keyword>
<evidence type="ECO:0000256" key="1">
    <source>
        <dbReference type="SAM" id="MobiDB-lite"/>
    </source>
</evidence>
<feature type="compositionally biased region" description="Basic and acidic residues" evidence="1">
    <location>
        <begin position="73"/>
        <end position="87"/>
    </location>
</feature>
<accession>A0A917R5R7</accession>
<evidence type="ECO:0000313" key="2">
    <source>
        <dbReference type="EMBL" id="GGK91723.1"/>
    </source>
</evidence>
<reference evidence="2" key="2">
    <citation type="submission" date="2020-09" db="EMBL/GenBank/DDBJ databases">
        <authorList>
            <person name="Sun Q."/>
            <person name="Ohkuma M."/>
        </authorList>
    </citation>
    <scope>NUCLEOTIDE SEQUENCE</scope>
    <source>
        <strain evidence="2">JCM 13064</strain>
    </source>
</reference>
<gene>
    <name evidence="2" type="ORF">GCM10007964_37930</name>
</gene>
<protein>
    <submittedName>
        <fullName evidence="2">Uncharacterized protein</fullName>
    </submittedName>
</protein>
<organism evidence="2 3">
    <name type="scientific">Sphaerisporangium melleum</name>
    <dbReference type="NCBI Taxonomy" id="321316"/>
    <lineage>
        <taxon>Bacteria</taxon>
        <taxon>Bacillati</taxon>
        <taxon>Actinomycetota</taxon>
        <taxon>Actinomycetes</taxon>
        <taxon>Streptosporangiales</taxon>
        <taxon>Streptosporangiaceae</taxon>
        <taxon>Sphaerisporangium</taxon>
    </lineage>
</organism>
<reference evidence="2" key="1">
    <citation type="journal article" date="2014" name="Int. J. Syst. Evol. Microbiol.">
        <title>Complete genome sequence of Corynebacterium casei LMG S-19264T (=DSM 44701T), isolated from a smear-ripened cheese.</title>
        <authorList>
            <consortium name="US DOE Joint Genome Institute (JGI-PGF)"/>
            <person name="Walter F."/>
            <person name="Albersmeier A."/>
            <person name="Kalinowski J."/>
            <person name="Ruckert C."/>
        </authorList>
    </citation>
    <scope>NUCLEOTIDE SEQUENCE</scope>
    <source>
        <strain evidence="2">JCM 13064</strain>
    </source>
</reference>